<keyword evidence="2" id="KW-1185">Reference proteome</keyword>
<reference evidence="1 2" key="1">
    <citation type="submission" date="2024-02" db="EMBL/GenBank/DDBJ databases">
        <title>High-quality chromosome-scale genome assembly of Pensacola bahiagrass (Paspalum notatum Flugge var. saurae).</title>
        <authorList>
            <person name="Vega J.M."/>
            <person name="Podio M."/>
            <person name="Orjuela J."/>
            <person name="Siena L.A."/>
            <person name="Pessino S.C."/>
            <person name="Combes M.C."/>
            <person name="Mariac C."/>
            <person name="Albertini E."/>
            <person name="Pupilli F."/>
            <person name="Ortiz J.P.A."/>
            <person name="Leblanc O."/>
        </authorList>
    </citation>
    <scope>NUCLEOTIDE SEQUENCE [LARGE SCALE GENOMIC DNA]</scope>
    <source>
        <strain evidence="1">R1</strain>
        <tissue evidence="1">Leaf</tissue>
    </source>
</reference>
<sequence>MHGVAVSAGRGACESVAPQPCPLLLAVLWGCAATVAGYGSGASVAACKPWRLASNEQLLSKGSEHIASFAGLGSKAKATLDFFSTSTASPSGIVPSMEALTRSLRLRFFLQGENLVLWTDGSGGMRRTLHEGVVVEDFYV</sequence>
<organism evidence="1 2">
    <name type="scientific">Paspalum notatum var. saurae</name>
    <dbReference type="NCBI Taxonomy" id="547442"/>
    <lineage>
        <taxon>Eukaryota</taxon>
        <taxon>Viridiplantae</taxon>
        <taxon>Streptophyta</taxon>
        <taxon>Embryophyta</taxon>
        <taxon>Tracheophyta</taxon>
        <taxon>Spermatophyta</taxon>
        <taxon>Magnoliopsida</taxon>
        <taxon>Liliopsida</taxon>
        <taxon>Poales</taxon>
        <taxon>Poaceae</taxon>
        <taxon>PACMAD clade</taxon>
        <taxon>Panicoideae</taxon>
        <taxon>Andropogonodae</taxon>
        <taxon>Paspaleae</taxon>
        <taxon>Paspalinae</taxon>
        <taxon>Paspalum</taxon>
    </lineage>
</organism>
<evidence type="ECO:0000313" key="2">
    <source>
        <dbReference type="Proteomes" id="UP001341281"/>
    </source>
</evidence>
<accession>A0AAQ3PHJ4</accession>
<protein>
    <submittedName>
        <fullName evidence="1">Uncharacterized protein</fullName>
    </submittedName>
</protein>
<name>A0AAQ3PHJ4_PASNO</name>
<dbReference type="Proteomes" id="UP001341281">
    <property type="component" value="Chromosome 01"/>
</dbReference>
<evidence type="ECO:0000313" key="1">
    <source>
        <dbReference type="EMBL" id="WVZ49556.1"/>
    </source>
</evidence>
<dbReference type="AlphaFoldDB" id="A0AAQ3PHJ4"/>
<gene>
    <name evidence="1" type="ORF">U9M48_000902</name>
</gene>
<proteinExistence type="predicted"/>
<dbReference type="EMBL" id="CP144745">
    <property type="protein sequence ID" value="WVZ49556.1"/>
    <property type="molecule type" value="Genomic_DNA"/>
</dbReference>